<proteinExistence type="predicted"/>
<accession>A0ABW1TDQ3</accession>
<name>A0ABW1TDQ3_9LACO</name>
<reference evidence="2" key="1">
    <citation type="journal article" date="2019" name="Int. J. Syst. Evol. Microbiol.">
        <title>The Global Catalogue of Microorganisms (GCM) 10K type strain sequencing project: providing services to taxonomists for standard genome sequencing and annotation.</title>
        <authorList>
            <consortium name="The Broad Institute Genomics Platform"/>
            <consortium name="The Broad Institute Genome Sequencing Center for Infectious Disease"/>
            <person name="Wu L."/>
            <person name="Ma J."/>
        </authorList>
    </citation>
    <scope>NUCLEOTIDE SEQUENCE [LARGE SCALE GENOMIC DNA]</scope>
    <source>
        <strain evidence="2">CCM 8908</strain>
    </source>
</reference>
<evidence type="ECO:0000313" key="2">
    <source>
        <dbReference type="Proteomes" id="UP001596283"/>
    </source>
</evidence>
<dbReference type="RefSeq" id="WP_382333199.1">
    <property type="nucleotide sequence ID" value="NZ_JBHSSI010000016.1"/>
</dbReference>
<gene>
    <name evidence="1" type="ORF">ACFP1C_01585</name>
</gene>
<comment type="caution">
    <text evidence="1">The sequence shown here is derived from an EMBL/GenBank/DDBJ whole genome shotgun (WGS) entry which is preliminary data.</text>
</comment>
<organism evidence="1 2">
    <name type="scientific">Levilactobacillus fujinensis</name>
    <dbReference type="NCBI Taxonomy" id="2486024"/>
    <lineage>
        <taxon>Bacteria</taxon>
        <taxon>Bacillati</taxon>
        <taxon>Bacillota</taxon>
        <taxon>Bacilli</taxon>
        <taxon>Lactobacillales</taxon>
        <taxon>Lactobacillaceae</taxon>
        <taxon>Levilactobacillus</taxon>
    </lineage>
</organism>
<sequence length="73" mass="7990">MTVIATILALKLGNVVQSSLYRSAGARNGVNAPDPISADLSAYVVILMQHMECTYKIVIELRLKFSNSMEFSV</sequence>
<keyword evidence="2" id="KW-1185">Reference proteome</keyword>
<dbReference type="EMBL" id="JBHSSI010000016">
    <property type="protein sequence ID" value="MFC6259629.1"/>
    <property type="molecule type" value="Genomic_DNA"/>
</dbReference>
<protein>
    <submittedName>
        <fullName evidence="1">Uncharacterized protein</fullName>
    </submittedName>
</protein>
<evidence type="ECO:0000313" key="1">
    <source>
        <dbReference type="EMBL" id="MFC6259629.1"/>
    </source>
</evidence>
<dbReference type="Proteomes" id="UP001596283">
    <property type="component" value="Unassembled WGS sequence"/>
</dbReference>